<dbReference type="EC" id="3.1.4.46" evidence="2"/>
<dbReference type="InterPro" id="IPR017946">
    <property type="entry name" value="PLC-like_Pdiesterase_TIM-brl"/>
</dbReference>
<reference evidence="2" key="1">
    <citation type="submission" date="2021-03" db="EMBL/GenBank/DDBJ databases">
        <title>Genomic Encyclopedia of Type Strains, Phase IV (KMG-IV): sequencing the most valuable type-strain genomes for metagenomic binning, comparative biology and taxonomic classification.</title>
        <authorList>
            <person name="Goeker M."/>
        </authorList>
    </citation>
    <scope>NUCLEOTIDE SEQUENCE</scope>
    <source>
        <strain evidence="2">DSM 101588</strain>
    </source>
</reference>
<dbReference type="Gene3D" id="3.20.20.190">
    <property type="entry name" value="Phosphatidylinositol (PI) phosphodiesterase"/>
    <property type="match status" value="1"/>
</dbReference>
<organism evidence="2 3">
    <name type="scientific">Thermoanaerobacterium butyriciformans</name>
    <dbReference type="NCBI Taxonomy" id="1702242"/>
    <lineage>
        <taxon>Bacteria</taxon>
        <taxon>Bacillati</taxon>
        <taxon>Bacillota</taxon>
        <taxon>Clostridia</taxon>
        <taxon>Thermoanaerobacterales</taxon>
        <taxon>Thermoanaerobacteraceae</taxon>
        <taxon>Thermoanaerobacterium</taxon>
    </lineage>
</organism>
<dbReference type="GO" id="GO:0008889">
    <property type="term" value="F:glycerophosphodiester phosphodiesterase activity"/>
    <property type="evidence" value="ECO:0007669"/>
    <property type="project" value="UniProtKB-EC"/>
</dbReference>
<keyword evidence="3" id="KW-1185">Reference proteome</keyword>
<name>A0ABS4NBT1_9THEO</name>
<feature type="domain" description="GP-PDE" evidence="1">
    <location>
        <begin position="3"/>
        <end position="220"/>
    </location>
</feature>
<protein>
    <submittedName>
        <fullName evidence="2">Glycerophosphoryl diester phosphodiesterase</fullName>
        <ecNumber evidence="2">3.1.4.46</ecNumber>
    </submittedName>
</protein>
<dbReference type="PANTHER" id="PTHR46211">
    <property type="entry name" value="GLYCEROPHOSPHORYL DIESTER PHOSPHODIESTERASE"/>
    <property type="match status" value="1"/>
</dbReference>
<dbReference type="PROSITE" id="PS51704">
    <property type="entry name" value="GP_PDE"/>
    <property type="match status" value="1"/>
</dbReference>
<dbReference type="EMBL" id="JAGGLT010000005">
    <property type="protein sequence ID" value="MBP2071132.1"/>
    <property type="molecule type" value="Genomic_DNA"/>
</dbReference>
<comment type="caution">
    <text evidence="2">The sequence shown here is derived from an EMBL/GenBank/DDBJ whole genome shotgun (WGS) entry which is preliminary data.</text>
</comment>
<keyword evidence="2" id="KW-0378">Hydrolase</keyword>
<dbReference type="SUPFAM" id="SSF51695">
    <property type="entry name" value="PLC-like phosphodiesterases"/>
    <property type="match status" value="1"/>
</dbReference>
<dbReference type="PANTHER" id="PTHR46211:SF1">
    <property type="entry name" value="GLYCEROPHOSPHODIESTER PHOSPHODIESTERASE, CYTOPLASMIC"/>
    <property type="match status" value="1"/>
</dbReference>
<dbReference type="Pfam" id="PF03009">
    <property type="entry name" value="GDPD"/>
    <property type="match status" value="1"/>
</dbReference>
<evidence type="ECO:0000313" key="2">
    <source>
        <dbReference type="EMBL" id="MBP2071132.1"/>
    </source>
</evidence>
<evidence type="ECO:0000313" key="3">
    <source>
        <dbReference type="Proteomes" id="UP001166402"/>
    </source>
</evidence>
<dbReference type="Proteomes" id="UP001166402">
    <property type="component" value="Unassembled WGS sequence"/>
</dbReference>
<gene>
    <name evidence="2" type="ORF">J2Z80_000633</name>
</gene>
<dbReference type="InterPro" id="IPR030395">
    <property type="entry name" value="GP_PDE_dom"/>
</dbReference>
<evidence type="ECO:0000259" key="1">
    <source>
        <dbReference type="PROSITE" id="PS51704"/>
    </source>
</evidence>
<proteinExistence type="predicted"/>
<sequence>MKPLVIAHRGDSRNAPENTLISFKKALEMGVDGIELDVQLTKDGQLVVIHDERVDRTTDGIGYVKDFTLKELKMLDAGIKFDKKFAGERIPTLFEVFELIKYKNLIVNIEIKSGIVLYPGIEEKLIKMIDGYDFENRVIISSFNHYSLRDVKRKAPEFKIGLLYQCGFVEPWHMALRIKAYSLHPFYFNIIPELVEGCKKNNIKLFPWIVNGKKDMEMMV</sequence>
<accession>A0ABS4NBT1</accession>
<dbReference type="CDD" id="cd08563">
    <property type="entry name" value="GDPD_TtGDE_like"/>
    <property type="match status" value="1"/>
</dbReference>